<reference evidence="1" key="2">
    <citation type="submission" date="2023-04" db="EMBL/GenBank/DDBJ databases">
        <authorList>
            <person name="Bruccoleri R.E."/>
            <person name="Oakeley E.J."/>
            <person name="Faust A.-M."/>
            <person name="Dessus-Babus S."/>
            <person name="Altorfer M."/>
            <person name="Burckhardt D."/>
            <person name="Oertli M."/>
            <person name="Naumann U."/>
            <person name="Petersen F."/>
            <person name="Wong J."/>
        </authorList>
    </citation>
    <scope>NUCLEOTIDE SEQUENCE</scope>
    <source>
        <strain evidence="1">GSM-AAB239-AS_SAM_17_03QT</strain>
        <tissue evidence="1">Leaf</tissue>
    </source>
</reference>
<sequence length="35" mass="3472">MVGSVRDATVETLGSGGTRVTTAAVVSAAGRYMVT</sequence>
<dbReference type="EMBL" id="JANAVB010012999">
    <property type="protein sequence ID" value="KAJ6835818.1"/>
    <property type="molecule type" value="Genomic_DNA"/>
</dbReference>
<dbReference type="AlphaFoldDB" id="A0AAX6H5B3"/>
<organism evidence="1 2">
    <name type="scientific">Iris pallida</name>
    <name type="common">Sweet iris</name>
    <dbReference type="NCBI Taxonomy" id="29817"/>
    <lineage>
        <taxon>Eukaryota</taxon>
        <taxon>Viridiplantae</taxon>
        <taxon>Streptophyta</taxon>
        <taxon>Embryophyta</taxon>
        <taxon>Tracheophyta</taxon>
        <taxon>Spermatophyta</taxon>
        <taxon>Magnoliopsida</taxon>
        <taxon>Liliopsida</taxon>
        <taxon>Asparagales</taxon>
        <taxon>Iridaceae</taxon>
        <taxon>Iridoideae</taxon>
        <taxon>Irideae</taxon>
        <taxon>Iris</taxon>
    </lineage>
</organism>
<keyword evidence="2" id="KW-1185">Reference proteome</keyword>
<evidence type="ECO:0000313" key="1">
    <source>
        <dbReference type="EMBL" id="KAJ6835818.1"/>
    </source>
</evidence>
<comment type="caution">
    <text evidence="1">The sequence shown here is derived from an EMBL/GenBank/DDBJ whole genome shotgun (WGS) entry which is preliminary data.</text>
</comment>
<accession>A0AAX6H5B3</accession>
<gene>
    <name evidence="1" type="ORF">M6B38_329785</name>
</gene>
<evidence type="ECO:0000313" key="2">
    <source>
        <dbReference type="Proteomes" id="UP001140949"/>
    </source>
</evidence>
<name>A0AAX6H5B3_IRIPA</name>
<proteinExistence type="predicted"/>
<protein>
    <submittedName>
        <fullName evidence="1">Basic proline-rich protein-like</fullName>
    </submittedName>
</protein>
<dbReference type="Proteomes" id="UP001140949">
    <property type="component" value="Unassembled WGS sequence"/>
</dbReference>
<reference evidence="1" key="1">
    <citation type="journal article" date="2023" name="GigaByte">
        <title>Genome assembly of the bearded iris, Iris pallida Lam.</title>
        <authorList>
            <person name="Bruccoleri R.E."/>
            <person name="Oakeley E.J."/>
            <person name="Faust A.M.E."/>
            <person name="Altorfer M."/>
            <person name="Dessus-Babus S."/>
            <person name="Burckhardt D."/>
            <person name="Oertli M."/>
            <person name="Naumann U."/>
            <person name="Petersen F."/>
            <person name="Wong J."/>
        </authorList>
    </citation>
    <scope>NUCLEOTIDE SEQUENCE</scope>
    <source>
        <strain evidence="1">GSM-AAB239-AS_SAM_17_03QT</strain>
    </source>
</reference>